<feature type="region of interest" description="Disordered" evidence="1">
    <location>
        <begin position="24"/>
        <end position="58"/>
    </location>
</feature>
<proteinExistence type="predicted"/>
<organism evidence="2 3">
    <name type="scientific">Babesia microti (strain RI)</name>
    <dbReference type="NCBI Taxonomy" id="1133968"/>
    <lineage>
        <taxon>Eukaryota</taxon>
        <taxon>Sar</taxon>
        <taxon>Alveolata</taxon>
        <taxon>Apicomplexa</taxon>
        <taxon>Aconoidasida</taxon>
        <taxon>Piroplasmida</taxon>
        <taxon>Babesiidae</taxon>
        <taxon>Babesia</taxon>
    </lineage>
</organism>
<dbReference type="EMBL" id="FO082872">
    <property type="protein sequence ID" value="SJK85994.1"/>
    <property type="molecule type" value="Genomic_DNA"/>
</dbReference>
<feature type="compositionally biased region" description="Basic and acidic residues" evidence="1">
    <location>
        <begin position="36"/>
        <end position="47"/>
    </location>
</feature>
<dbReference type="Proteomes" id="UP000002899">
    <property type="component" value="Chromosome II"/>
</dbReference>
<keyword evidence="3" id="KW-1185">Reference proteome</keyword>
<reference evidence="2 3" key="2">
    <citation type="journal article" date="2013" name="PLoS ONE">
        <title>Whole genome mapping and re-organization of the nuclear and mitochondrial genomes of Babesia microti isolates.</title>
        <authorList>
            <person name="Cornillot E."/>
            <person name="Dassouli A."/>
            <person name="Garg A."/>
            <person name="Pachikara N."/>
            <person name="Randazzo S."/>
            <person name="Depoix D."/>
            <person name="Carcy B."/>
            <person name="Delbecq S."/>
            <person name="Frutos R."/>
            <person name="Silva J.C."/>
            <person name="Sutton R."/>
            <person name="Krause P.J."/>
            <person name="Mamoun C.B."/>
        </authorList>
    </citation>
    <scope>NUCLEOTIDE SEQUENCE [LARGE SCALE GENOMIC DNA]</scope>
    <source>
        <strain evidence="2 3">RI</strain>
    </source>
</reference>
<dbReference type="AlphaFoldDB" id="A0A1R4AAK3"/>
<evidence type="ECO:0000313" key="3">
    <source>
        <dbReference type="Proteomes" id="UP000002899"/>
    </source>
</evidence>
<accession>A0A1R4AAK3</accession>
<dbReference type="GeneID" id="33043652"/>
<dbReference type="VEuPathDB" id="PiroplasmaDB:BMR1_02g02396"/>
<name>A0A1R4AAK3_BABMR</name>
<evidence type="ECO:0000256" key="1">
    <source>
        <dbReference type="SAM" id="MobiDB-lite"/>
    </source>
</evidence>
<reference evidence="2 3" key="3">
    <citation type="journal article" date="2016" name="Sci. Rep.">
        <title>Genome-wide diversity and gene expression profiling of Babesia microti isolates identify polymorphic genes that mediate host-pathogen interactions.</title>
        <authorList>
            <person name="Silva J.C."/>
            <person name="Cornillot E."/>
            <person name="McCracken C."/>
            <person name="Usmani-Brown S."/>
            <person name="Dwivedi A."/>
            <person name="Ifeonu O.O."/>
            <person name="Crabtree J."/>
            <person name="Gotia H.T."/>
            <person name="Virji A.Z."/>
            <person name="Reynes C."/>
            <person name="Colinge J."/>
            <person name="Kumar V."/>
            <person name="Lawres L."/>
            <person name="Pazzi J.E."/>
            <person name="Pablo J.V."/>
            <person name="Hung C."/>
            <person name="Brancato J."/>
            <person name="Kumari P."/>
            <person name="Orvis J."/>
            <person name="Tretina K."/>
            <person name="Chibucos M."/>
            <person name="Ott S."/>
            <person name="Sadzewicz L."/>
            <person name="Sengamalay N."/>
            <person name="Shetty A.C."/>
            <person name="Su Q."/>
            <person name="Tallon L."/>
            <person name="Fraser C.M."/>
            <person name="Frutos R."/>
            <person name="Molina D.M."/>
            <person name="Krause P.J."/>
            <person name="Ben Mamoun C."/>
        </authorList>
    </citation>
    <scope>NUCLEOTIDE SEQUENCE [LARGE SCALE GENOMIC DNA]</scope>
    <source>
        <strain evidence="2 3">RI</strain>
    </source>
</reference>
<gene>
    <name evidence="2" type="ORF">BMR1_02g02396</name>
</gene>
<dbReference type="RefSeq" id="XP_021338193.1">
    <property type="nucleotide sequence ID" value="XM_021481565.1"/>
</dbReference>
<sequence length="58" mass="6758">MFNSRPCNWSSIVKYYMHKATNAKYQQPNQSIGPDTSKEPQKEEKKSQLIKIKINNSV</sequence>
<dbReference type="KEGG" id="bmic:BMR1_02g02396"/>
<reference evidence="2 3" key="1">
    <citation type="journal article" date="2012" name="Nucleic Acids Res.">
        <title>Sequencing of the smallest Apicomplexan genome from the human pathogen Babesia microti.</title>
        <authorList>
            <person name="Cornillot E."/>
            <person name="Hadj-Kaddour K."/>
            <person name="Dassouli A."/>
            <person name="Noel B."/>
            <person name="Ranwez V."/>
            <person name="Vacherie B."/>
            <person name="Augagneur Y."/>
            <person name="Bres V."/>
            <person name="Duclos A."/>
            <person name="Randazzo S."/>
            <person name="Carcy B."/>
            <person name="Debierre-Grockiego F."/>
            <person name="Delbecq S."/>
            <person name="Moubri-Menage K."/>
            <person name="Shams-Eldin H."/>
            <person name="Usmani-Brown S."/>
            <person name="Bringaud F."/>
            <person name="Wincker P."/>
            <person name="Vivares C.P."/>
            <person name="Schwarz R.T."/>
            <person name="Schetters T.P."/>
            <person name="Krause P.J."/>
            <person name="Gorenflot A."/>
            <person name="Berry V."/>
            <person name="Barbe V."/>
            <person name="Ben Mamoun C."/>
        </authorList>
    </citation>
    <scope>NUCLEOTIDE SEQUENCE [LARGE SCALE GENOMIC DNA]</scope>
    <source>
        <strain evidence="2 3">RI</strain>
    </source>
</reference>
<feature type="compositionally biased region" description="Polar residues" evidence="1">
    <location>
        <begin position="24"/>
        <end position="34"/>
    </location>
</feature>
<evidence type="ECO:0000313" key="2">
    <source>
        <dbReference type="EMBL" id="SJK85994.1"/>
    </source>
</evidence>
<protein>
    <submittedName>
        <fullName evidence="2">Uncharacterized protein</fullName>
    </submittedName>
</protein>